<dbReference type="GO" id="GO:0004016">
    <property type="term" value="F:adenylate cyclase activity"/>
    <property type="evidence" value="ECO:0007669"/>
    <property type="project" value="UniProtKB-ARBA"/>
</dbReference>
<dbReference type="CDD" id="cd07302">
    <property type="entry name" value="CHD"/>
    <property type="match status" value="1"/>
</dbReference>
<dbReference type="Gene3D" id="3.30.70.1230">
    <property type="entry name" value="Nucleotide cyclase"/>
    <property type="match status" value="1"/>
</dbReference>
<feature type="compositionally biased region" description="Low complexity" evidence="1">
    <location>
        <begin position="175"/>
        <end position="184"/>
    </location>
</feature>
<evidence type="ECO:0000256" key="1">
    <source>
        <dbReference type="SAM" id="MobiDB-lite"/>
    </source>
</evidence>
<accession>A0A4Y5SZC1</accession>
<dbReference type="Gene3D" id="3.30.530.20">
    <property type="match status" value="1"/>
</dbReference>
<dbReference type="AlphaFoldDB" id="A0A4Y5SZC1"/>
<proteinExistence type="predicted"/>
<reference evidence="3" key="1">
    <citation type="journal article" date="2019" name="Org. Lett.">
        <title>Two Biosynthetic Pathways in Jahnella thaxteri for Thaxteramides, Distinct Types of Lipopeptides.</title>
        <authorList>
            <person name="Oueis E."/>
            <person name="Klefisch T."/>
            <person name="Zaburannyi N."/>
            <person name="Garcia R."/>
            <person name="Plaza A."/>
            <person name="Muller R."/>
        </authorList>
    </citation>
    <scope>NUCLEOTIDE SEQUENCE</scope>
    <source>
        <strain evidence="3">MSr9139</strain>
    </source>
</reference>
<evidence type="ECO:0000313" key="3">
    <source>
        <dbReference type="EMBL" id="QDA77028.1"/>
    </source>
</evidence>
<organism evidence="3">
    <name type="scientific">Jahnella sp. MSr9139</name>
    <dbReference type="NCBI Taxonomy" id="1434086"/>
    <lineage>
        <taxon>Bacteria</taxon>
        <taxon>Pseudomonadati</taxon>
        <taxon>Myxococcota</taxon>
        <taxon>Polyangia</taxon>
        <taxon>Polyangiales</taxon>
        <taxon>Polyangiaceae</taxon>
        <taxon>Jahnella</taxon>
    </lineage>
</organism>
<dbReference type="GO" id="GO:0009190">
    <property type="term" value="P:cyclic nucleotide biosynthetic process"/>
    <property type="evidence" value="ECO:0007669"/>
    <property type="project" value="InterPro"/>
</dbReference>
<feature type="region of interest" description="Disordered" evidence="1">
    <location>
        <begin position="166"/>
        <end position="202"/>
    </location>
</feature>
<dbReference type="InterPro" id="IPR023393">
    <property type="entry name" value="START-like_dom_sf"/>
</dbReference>
<dbReference type="SUPFAM" id="SSF55961">
    <property type="entry name" value="Bet v1-like"/>
    <property type="match status" value="1"/>
</dbReference>
<sequence length="662" mass="69817">MAGGEAEKGAEAEALRGLSPLGPRAVTVERRVRCQSAPAALWEVITDTERLNRAAGLGRLELSPISDGSAARYLARTRIGPFQITFEERPFEWVYPRRFQVLRRYRAGPARAVETSFFLEPAGEGGGTDLTVRVAIEPGVPLIGPLLRLQAAQVVGRLAREAARLDPARARPGQVPTSRVSRVPRAPRPSTAPPEPAPASLNTTALARAAAELRRTEPDLADRLAALVAGEDDPSVGRIRPFALADAWGVGRRETLAACLRAVRAGLLELRWEVVCPSCRTASATMPTLAELEEHARCQLCDLGFQVDLDEAVEATFGPAPAVRAVDAGPYCIGGPARTPHVVAQAILPPGGVGRLEVPLEDAQAAASAGPEDAAPGGAGARRYRLFVRGGAAARVEVAEGAPAEARVDAEAPDAAGPIAIAPGGLIAVENAQALERHAKLERLTWSEQAATARILTSMAEFRRDFSGDVLRPGAALRVSRVSLLFSDLTDSTLLYTTAGDAAAFKLVHDHFDVVVPLIEQARGAVVKTIGDAVMAAFADELDGLAASLAVLEAFERFRARSGDAARTHIKLGLHSGPCYVITANGALDYFGQTVNIAARLQAQAKSGELVVDAALAERAIAAGALPASRVRERCTVALKGVEPALTVARIRLPGQARVERL</sequence>
<dbReference type="InterPro" id="IPR045983">
    <property type="entry name" value="GUC-dom-containing_N"/>
</dbReference>
<dbReference type="PANTHER" id="PTHR43081">
    <property type="entry name" value="ADENYLATE CYCLASE, TERMINAL-DIFFERENTIATION SPECIFIC-RELATED"/>
    <property type="match status" value="1"/>
</dbReference>
<dbReference type="SUPFAM" id="SSF55073">
    <property type="entry name" value="Nucleotide cyclase"/>
    <property type="match status" value="1"/>
</dbReference>
<dbReference type="GO" id="GO:0035556">
    <property type="term" value="P:intracellular signal transduction"/>
    <property type="evidence" value="ECO:0007669"/>
    <property type="project" value="InterPro"/>
</dbReference>
<dbReference type="EMBL" id="MK551161">
    <property type="protein sequence ID" value="QDA77028.1"/>
    <property type="molecule type" value="Genomic_DNA"/>
</dbReference>
<evidence type="ECO:0000259" key="2">
    <source>
        <dbReference type="PROSITE" id="PS50125"/>
    </source>
</evidence>
<dbReference type="PANTHER" id="PTHR43081:SF1">
    <property type="entry name" value="ADENYLATE CYCLASE, TERMINAL-DIFFERENTIATION SPECIFIC"/>
    <property type="match status" value="1"/>
</dbReference>
<dbReference type="SMART" id="SM00044">
    <property type="entry name" value="CYCc"/>
    <property type="match status" value="1"/>
</dbReference>
<name>A0A4Y5SZC1_9BACT</name>
<feature type="domain" description="Guanylate cyclase" evidence="2">
    <location>
        <begin position="483"/>
        <end position="602"/>
    </location>
</feature>
<dbReference type="PROSITE" id="PS50125">
    <property type="entry name" value="GUANYLATE_CYCLASE_2"/>
    <property type="match status" value="1"/>
</dbReference>
<dbReference type="InterPro" id="IPR029787">
    <property type="entry name" value="Nucleotide_cyclase"/>
</dbReference>
<dbReference type="InterPro" id="IPR001054">
    <property type="entry name" value="A/G_cyclase"/>
</dbReference>
<feature type="compositionally biased region" description="Pro residues" evidence="1">
    <location>
        <begin position="186"/>
        <end position="197"/>
    </location>
</feature>
<protein>
    <recommendedName>
        <fullName evidence="2">Guanylate cyclase domain-containing protein</fullName>
    </recommendedName>
</protein>
<dbReference type="Pfam" id="PF00211">
    <property type="entry name" value="Guanylate_cyc"/>
    <property type="match status" value="1"/>
</dbReference>
<dbReference type="InterPro" id="IPR050697">
    <property type="entry name" value="Adenylyl/Guanylyl_Cyclase_3/4"/>
</dbReference>
<dbReference type="Pfam" id="PF19363">
    <property type="entry name" value="DUF5939"/>
    <property type="match status" value="1"/>
</dbReference>